<feature type="active site" evidence="9">
    <location>
        <position position="76"/>
    </location>
</feature>
<dbReference type="InterPro" id="IPR001653">
    <property type="entry name" value="DAP_epimerase_DapF"/>
</dbReference>
<dbReference type="GO" id="GO:0008837">
    <property type="term" value="F:diaminopimelate epimerase activity"/>
    <property type="evidence" value="ECO:0007669"/>
    <property type="project" value="UniProtKB-EC"/>
</dbReference>
<accession>A0ABW8Q445</accession>
<reference evidence="10 11" key="1">
    <citation type="submission" date="2024-11" db="EMBL/GenBank/DDBJ databases">
        <authorList>
            <person name="Mikucki A.G."/>
            <person name="Kahler C.M."/>
        </authorList>
    </citation>
    <scope>NUCLEOTIDE SEQUENCE [LARGE SCALE GENOMIC DNA]</scope>
    <source>
        <strain evidence="10 11">EXNM717</strain>
    </source>
</reference>
<feature type="site" description="Could be important to modulate the pK values of the two catalytic cysteine residues" evidence="8">
    <location>
        <position position="215"/>
    </location>
</feature>
<comment type="catalytic activity">
    <reaction evidence="7 8">
        <text>(2S,6S)-2,6-diaminopimelate = meso-2,6-diaminopimelate</text>
        <dbReference type="Rhea" id="RHEA:15393"/>
        <dbReference type="ChEBI" id="CHEBI:57609"/>
        <dbReference type="ChEBI" id="CHEBI:57791"/>
        <dbReference type="EC" id="5.1.1.7"/>
    </reaction>
</comment>
<organism evidence="10 11">
    <name type="scientific">Neisseria oralis</name>
    <dbReference type="NCBI Taxonomy" id="1107316"/>
    <lineage>
        <taxon>Bacteria</taxon>
        <taxon>Pseudomonadati</taxon>
        <taxon>Pseudomonadota</taxon>
        <taxon>Betaproteobacteria</taxon>
        <taxon>Neisseriales</taxon>
        <taxon>Neisseriaceae</taxon>
        <taxon>Neisseria</taxon>
    </lineage>
</organism>
<evidence type="ECO:0000313" key="11">
    <source>
        <dbReference type="Proteomes" id="UP001621964"/>
    </source>
</evidence>
<dbReference type="PANTHER" id="PTHR31689:SF0">
    <property type="entry name" value="DIAMINOPIMELATE EPIMERASE"/>
    <property type="match status" value="1"/>
</dbReference>
<dbReference type="EC" id="5.1.1.7" evidence="3 8"/>
<comment type="caution">
    <text evidence="10">The sequence shown here is derived from an EMBL/GenBank/DDBJ whole genome shotgun (WGS) entry which is preliminary data.</text>
</comment>
<protein>
    <recommendedName>
        <fullName evidence="3 8">Diaminopimelate epimerase</fullName>
        <shortName evidence="8">DAP epimerase</shortName>
        <ecNumber evidence="3 8">5.1.1.7</ecNumber>
    </recommendedName>
    <alternativeName>
        <fullName evidence="8">PLP-independent amino acid racemase</fullName>
    </alternativeName>
</protein>
<comment type="function">
    <text evidence="8">Catalyzes the stereoinversion of LL-2,6-diaminopimelate (L,L-DAP) to meso-diaminopimelate (meso-DAP), a precursor of L-lysine and an essential component of the bacterial peptidoglycan.</text>
</comment>
<feature type="site" description="Could be important to modulate the pK values of the two catalytic cysteine residues" evidence="8">
    <location>
        <position position="166"/>
    </location>
</feature>
<dbReference type="InterPro" id="IPR018510">
    <property type="entry name" value="DAP_epimerase_AS"/>
</dbReference>
<feature type="binding site" evidence="8">
    <location>
        <position position="47"/>
    </location>
    <ligand>
        <name>substrate</name>
    </ligand>
</feature>
<feature type="binding site" evidence="8">
    <location>
        <position position="14"/>
    </location>
    <ligand>
        <name>substrate</name>
    </ligand>
</feature>
<gene>
    <name evidence="8 10" type="primary">dapF</name>
    <name evidence="10" type="ORF">ACI43T_05455</name>
</gene>
<feature type="binding site" evidence="8">
    <location>
        <begin position="77"/>
        <end position="78"/>
    </location>
    <ligand>
        <name>substrate</name>
    </ligand>
</feature>
<evidence type="ECO:0000256" key="9">
    <source>
        <dbReference type="PROSITE-ProRule" id="PRU10125"/>
    </source>
</evidence>
<evidence type="ECO:0000256" key="7">
    <source>
        <dbReference type="ARBA" id="ARBA00051712"/>
    </source>
</evidence>
<sequence>MKTLKFTKMHGLGNDFMVIDGINQTFEPKEAPLSAWSDRFRGVGFDQLLLVERPSSELVDFRYRIFNADGGEVGQCGNGARCFVRFVTDKGLTDKKEILVETAGGVIVPRLLDNGLVTVNMGQPRFMPSEIPFVPDSGEDSDALTHIILVGLESVPVSCVNMGNPHAVIIVEDTETAPVGQWGEAIESHEQFPERVNVGFMQIINRREIRLRVYERGTGETQACGTGACAAVVAGVRLGLLDAGESVKVMLPGGDLFISWAPEGGVMMTGPAETVFEGELQY</sequence>
<dbReference type="PANTHER" id="PTHR31689">
    <property type="entry name" value="DIAMINOPIMELATE EPIMERASE, CHLOROPLASTIC"/>
    <property type="match status" value="1"/>
</dbReference>
<dbReference type="Proteomes" id="UP001621964">
    <property type="component" value="Unassembled WGS sequence"/>
</dbReference>
<evidence type="ECO:0000256" key="6">
    <source>
        <dbReference type="ARBA" id="ARBA00023235"/>
    </source>
</evidence>
<evidence type="ECO:0000256" key="8">
    <source>
        <dbReference type="HAMAP-Rule" id="MF_00197"/>
    </source>
</evidence>
<name>A0ABW8Q445_9NEIS</name>
<feature type="binding site" evidence="8">
    <location>
        <position position="197"/>
    </location>
    <ligand>
        <name>substrate</name>
    </ligand>
</feature>
<dbReference type="NCBIfam" id="TIGR00652">
    <property type="entry name" value="DapF"/>
    <property type="match status" value="1"/>
</dbReference>
<keyword evidence="8" id="KW-0963">Cytoplasm</keyword>
<feature type="binding site" evidence="8">
    <location>
        <begin position="225"/>
        <end position="226"/>
    </location>
    <ligand>
        <name>substrate</name>
    </ligand>
</feature>
<proteinExistence type="inferred from homology"/>
<feature type="active site" description="Proton acceptor" evidence="8">
    <location>
        <position position="224"/>
    </location>
</feature>
<dbReference type="SUPFAM" id="SSF54506">
    <property type="entry name" value="Diaminopimelate epimerase-like"/>
    <property type="match status" value="1"/>
</dbReference>
<dbReference type="EMBL" id="JBJGEB010000004">
    <property type="protein sequence ID" value="MFK7641945.1"/>
    <property type="molecule type" value="Genomic_DNA"/>
</dbReference>
<feature type="binding site" evidence="8">
    <location>
        <position position="164"/>
    </location>
    <ligand>
        <name>substrate</name>
    </ligand>
</feature>
<evidence type="ECO:0000313" key="10">
    <source>
        <dbReference type="EMBL" id="MFK7641945.1"/>
    </source>
</evidence>
<evidence type="ECO:0000256" key="5">
    <source>
        <dbReference type="ARBA" id="ARBA00023154"/>
    </source>
</evidence>
<feature type="active site" description="Proton donor" evidence="8">
    <location>
        <position position="76"/>
    </location>
</feature>
<evidence type="ECO:0000256" key="1">
    <source>
        <dbReference type="ARBA" id="ARBA00005196"/>
    </source>
</evidence>
<comment type="subcellular location">
    <subcellularLocation>
        <location evidence="8">Cytoplasm</location>
    </subcellularLocation>
</comment>
<keyword evidence="6 8" id="KW-0413">Isomerase</keyword>
<keyword evidence="4 8" id="KW-0028">Amino-acid biosynthesis</keyword>
<dbReference type="RefSeq" id="WP_293276476.1">
    <property type="nucleotide sequence ID" value="NZ_JBJGEB010000004.1"/>
</dbReference>
<dbReference type="Gene3D" id="3.10.310.10">
    <property type="entry name" value="Diaminopimelate Epimerase, Chain A, domain 1"/>
    <property type="match status" value="2"/>
</dbReference>
<evidence type="ECO:0000256" key="2">
    <source>
        <dbReference type="ARBA" id="ARBA00010219"/>
    </source>
</evidence>
<feature type="binding site" evidence="8">
    <location>
        <position position="67"/>
    </location>
    <ligand>
        <name>substrate</name>
    </ligand>
</feature>
<comment type="subunit">
    <text evidence="8">Homodimer.</text>
</comment>
<evidence type="ECO:0000256" key="3">
    <source>
        <dbReference type="ARBA" id="ARBA00013080"/>
    </source>
</evidence>
<keyword evidence="5 8" id="KW-0457">Lysine biosynthesis</keyword>
<dbReference type="HAMAP" id="MF_00197">
    <property type="entry name" value="DAP_epimerase"/>
    <property type="match status" value="1"/>
</dbReference>
<comment type="similarity">
    <text evidence="2 8">Belongs to the diaminopimelate epimerase family.</text>
</comment>
<keyword evidence="11" id="KW-1185">Reference proteome</keyword>
<comment type="pathway">
    <text evidence="1 8">Amino-acid biosynthesis; L-lysine biosynthesis via DAP pathway; DL-2,6-diaminopimelate from LL-2,6-diaminopimelate: step 1/1.</text>
</comment>
<dbReference type="PROSITE" id="PS01326">
    <property type="entry name" value="DAP_EPIMERASE"/>
    <property type="match status" value="1"/>
</dbReference>
<evidence type="ECO:0000256" key="4">
    <source>
        <dbReference type="ARBA" id="ARBA00022605"/>
    </source>
</evidence>
<dbReference type="Pfam" id="PF01678">
    <property type="entry name" value="DAP_epimerase"/>
    <property type="match status" value="2"/>
</dbReference>
<feature type="binding site" evidence="8">
    <location>
        <begin position="215"/>
        <end position="216"/>
    </location>
    <ligand>
        <name>substrate</name>
    </ligand>
</feature>